<feature type="binding site" evidence="4">
    <location>
        <position position="49"/>
    </location>
    <ligand>
        <name>substrate</name>
    </ligand>
</feature>
<dbReference type="PIRSF" id="PIRSF006806">
    <property type="entry name" value="FTHF_cligase"/>
    <property type="match status" value="1"/>
</dbReference>
<dbReference type="KEGG" id="csep:CP523_09435"/>
<dbReference type="Proteomes" id="UP000280586">
    <property type="component" value="Chromosome"/>
</dbReference>
<dbReference type="GO" id="GO:0005524">
    <property type="term" value="F:ATP binding"/>
    <property type="evidence" value="ECO:0007669"/>
    <property type="project" value="UniProtKB-KW"/>
</dbReference>
<keyword evidence="7" id="KW-0436">Ligase</keyword>
<dbReference type="Proteomes" id="UP001055437">
    <property type="component" value="Chromosome"/>
</dbReference>
<evidence type="ECO:0000313" key="8">
    <source>
        <dbReference type="Proteomes" id="UP000280586"/>
    </source>
</evidence>
<reference evidence="7" key="2">
    <citation type="submission" date="2022-06" db="EMBL/GenBank/DDBJ databases">
        <authorList>
            <person name="Holder M.E."/>
            <person name="Ajami N.J."/>
            <person name="Petrosino J.F."/>
        </authorList>
    </citation>
    <scope>NUCLEOTIDE SEQUENCE</scope>
    <source>
        <strain evidence="7">RMA 8861</strain>
    </source>
</reference>
<feature type="binding site" evidence="4">
    <location>
        <begin position="3"/>
        <end position="7"/>
    </location>
    <ligand>
        <name>ATP</name>
        <dbReference type="ChEBI" id="CHEBI:30616"/>
    </ligand>
</feature>
<evidence type="ECO:0000256" key="3">
    <source>
        <dbReference type="ARBA" id="ARBA00022840"/>
    </source>
</evidence>
<dbReference type="GO" id="GO:0035999">
    <property type="term" value="P:tetrahydrofolate interconversion"/>
    <property type="evidence" value="ECO:0007669"/>
    <property type="project" value="TreeGrafter"/>
</dbReference>
<keyword evidence="5" id="KW-0460">Magnesium</keyword>
<dbReference type="EMBL" id="CP099799">
    <property type="protein sequence ID" value="USS01220.1"/>
    <property type="molecule type" value="Genomic_DNA"/>
</dbReference>
<keyword evidence="9" id="KW-1185">Reference proteome</keyword>
<feature type="binding site" evidence="4">
    <location>
        <begin position="132"/>
        <end position="140"/>
    </location>
    <ligand>
        <name>ATP</name>
        <dbReference type="ChEBI" id="CHEBI:30616"/>
    </ligand>
</feature>
<comment type="similarity">
    <text evidence="1 5">Belongs to the 5-formyltetrahydrofolate cyclo-ligase family.</text>
</comment>
<gene>
    <name evidence="6" type="ORF">CP523_09435</name>
    <name evidence="7" type="ORF">NH397_01775</name>
</gene>
<dbReference type="Gene3D" id="3.40.50.10420">
    <property type="entry name" value="NagB/RpiA/CoA transferase-like"/>
    <property type="match status" value="1"/>
</dbReference>
<evidence type="ECO:0000313" key="6">
    <source>
        <dbReference type="EMBL" id="AYE34629.1"/>
    </source>
</evidence>
<accession>A0A9N7JMA5</accession>
<dbReference type="EMBL" id="CP023671">
    <property type="protein sequence ID" value="AYE34629.1"/>
    <property type="molecule type" value="Genomic_DNA"/>
</dbReference>
<dbReference type="AlphaFoldDB" id="A0A9N7JMA5"/>
<dbReference type="EC" id="6.3.3.2" evidence="5"/>
<comment type="cofactor">
    <cofactor evidence="5">
        <name>Mg(2+)</name>
        <dbReference type="ChEBI" id="CHEBI:18420"/>
    </cofactor>
</comment>
<dbReference type="PANTHER" id="PTHR23407">
    <property type="entry name" value="ATPASE INHIBITOR/5-FORMYLTETRAHYDROFOLATE CYCLO-LIGASE"/>
    <property type="match status" value="1"/>
</dbReference>
<dbReference type="GO" id="GO:0046872">
    <property type="term" value="F:metal ion binding"/>
    <property type="evidence" value="ECO:0007669"/>
    <property type="project" value="UniProtKB-KW"/>
</dbReference>
<evidence type="ECO:0000256" key="2">
    <source>
        <dbReference type="ARBA" id="ARBA00022741"/>
    </source>
</evidence>
<dbReference type="GO" id="GO:0009396">
    <property type="term" value="P:folic acid-containing compound biosynthetic process"/>
    <property type="evidence" value="ECO:0007669"/>
    <property type="project" value="TreeGrafter"/>
</dbReference>
<name>A0A9N7JMA5_CLOSE</name>
<keyword evidence="5" id="KW-0479">Metal-binding</keyword>
<evidence type="ECO:0000256" key="5">
    <source>
        <dbReference type="RuleBase" id="RU361279"/>
    </source>
</evidence>
<keyword evidence="3 4" id="KW-0067">ATP-binding</keyword>
<dbReference type="NCBIfam" id="TIGR02727">
    <property type="entry name" value="MTHFS_bact"/>
    <property type="match status" value="1"/>
</dbReference>
<dbReference type="Pfam" id="PF01812">
    <property type="entry name" value="5-FTHF_cyc-lig"/>
    <property type="match status" value="1"/>
</dbReference>
<dbReference type="PANTHER" id="PTHR23407:SF1">
    <property type="entry name" value="5-FORMYLTETRAHYDROFOLATE CYCLO-LIGASE"/>
    <property type="match status" value="1"/>
</dbReference>
<dbReference type="RefSeq" id="WP_066678046.1">
    <property type="nucleotide sequence ID" value="NZ_CABMIZ010000035.1"/>
</dbReference>
<dbReference type="InterPro" id="IPR024185">
    <property type="entry name" value="FTHF_cligase-like_sf"/>
</dbReference>
<feature type="binding site" evidence="4">
    <location>
        <position position="54"/>
    </location>
    <ligand>
        <name>substrate</name>
    </ligand>
</feature>
<dbReference type="GO" id="GO:0030272">
    <property type="term" value="F:5-formyltetrahydrofolate cyclo-ligase activity"/>
    <property type="evidence" value="ECO:0007669"/>
    <property type="project" value="UniProtKB-EC"/>
</dbReference>
<evidence type="ECO:0000256" key="1">
    <source>
        <dbReference type="ARBA" id="ARBA00010638"/>
    </source>
</evidence>
<evidence type="ECO:0000313" key="9">
    <source>
        <dbReference type="Proteomes" id="UP001055437"/>
    </source>
</evidence>
<dbReference type="OrthoDB" id="9801938at2"/>
<dbReference type="InterPro" id="IPR037171">
    <property type="entry name" value="NagB/RpiA_transferase-like"/>
</dbReference>
<evidence type="ECO:0000313" key="7">
    <source>
        <dbReference type="EMBL" id="USS01220.1"/>
    </source>
</evidence>
<reference evidence="6 8" key="1">
    <citation type="submission" date="2017-09" db="EMBL/GenBank/DDBJ databases">
        <authorList>
            <person name="Thomas P."/>
            <person name="Seyboldt C."/>
        </authorList>
    </citation>
    <scope>NUCLEOTIDE SEQUENCE [LARGE SCALE GENOMIC DNA]</scope>
    <source>
        <strain evidence="6 8">DSM 7534</strain>
    </source>
</reference>
<comment type="catalytic activity">
    <reaction evidence="5">
        <text>(6S)-5-formyl-5,6,7,8-tetrahydrofolate + ATP = (6R)-5,10-methenyltetrahydrofolate + ADP + phosphate</text>
        <dbReference type="Rhea" id="RHEA:10488"/>
        <dbReference type="ChEBI" id="CHEBI:30616"/>
        <dbReference type="ChEBI" id="CHEBI:43474"/>
        <dbReference type="ChEBI" id="CHEBI:57455"/>
        <dbReference type="ChEBI" id="CHEBI:57457"/>
        <dbReference type="ChEBI" id="CHEBI:456216"/>
        <dbReference type="EC" id="6.3.3.2"/>
    </reaction>
</comment>
<evidence type="ECO:0000256" key="4">
    <source>
        <dbReference type="PIRSR" id="PIRSR006806-1"/>
    </source>
</evidence>
<proteinExistence type="inferred from homology"/>
<dbReference type="SUPFAM" id="SSF100950">
    <property type="entry name" value="NagB/RpiA/CoA transferase-like"/>
    <property type="match status" value="1"/>
</dbReference>
<sequence length="187" mass="21857">MKKKELRNRVLEFRNDLSKEEKCKKDNKILRALLDSELYKNSNNIFVYINYGSEINTKEFINIAIKDRKKIFVPKIIKEIKEMKAVQITSLNNLMEDNYGILEPNSFEGSIEKDKLDLIIVPGVVFDLKGNRIGYGGGYYDRYLSEIKLNSNRVALAYELQIKNSIDVDEYDINVNYIITEDRIINM</sequence>
<organism evidence="6 8">
    <name type="scientific">Clostridium septicum</name>
    <dbReference type="NCBI Taxonomy" id="1504"/>
    <lineage>
        <taxon>Bacteria</taxon>
        <taxon>Bacillati</taxon>
        <taxon>Bacillota</taxon>
        <taxon>Clostridia</taxon>
        <taxon>Eubacteriales</taxon>
        <taxon>Clostridiaceae</taxon>
        <taxon>Clostridium</taxon>
    </lineage>
</organism>
<keyword evidence="2 4" id="KW-0547">Nucleotide-binding</keyword>
<protein>
    <recommendedName>
        <fullName evidence="5">5-formyltetrahydrofolate cyclo-ligase</fullName>
        <ecNumber evidence="5">6.3.3.2</ecNumber>
    </recommendedName>
</protein>
<dbReference type="GeneID" id="303560899"/>
<dbReference type="InterPro" id="IPR002698">
    <property type="entry name" value="FTHF_cligase"/>
</dbReference>